<dbReference type="Proteomes" id="UP000004925">
    <property type="component" value="Unassembled WGS sequence"/>
</dbReference>
<feature type="domain" description="CAAX prenyl protease 2/Lysostaphin resistance protein A-like" evidence="2">
    <location>
        <begin position="142"/>
        <end position="233"/>
    </location>
</feature>
<evidence type="ECO:0000313" key="4">
    <source>
        <dbReference type="Proteomes" id="UP000004925"/>
    </source>
</evidence>
<dbReference type="PANTHER" id="PTHR39430">
    <property type="entry name" value="MEMBRANE-ASSOCIATED PROTEASE-RELATED"/>
    <property type="match status" value="1"/>
</dbReference>
<sequence>MTNKFQSYVKIIKSNNIFSLIIVPMLVVILLMYYVNPFLYFVEGSFYNYIGIFQDYKESFFAFDNYSDIIHQITKFLFALLVMTKISRISLNCLGISRQKSLSYYVKGILLGTISIFSVFIIIFILHGITVHFVEDAEIIYLIKVLIFFVFQGIREELFFRGYLLPMFSKKIGFYWSTIIVSIFFTVIHLENPNISFLGILNIFLIGVTFNLIYYYTGNLLLVGAMHTFWNFIIAFILGSPVSGMVTYNSILISAPVENKDLISGGLFGFEASIVTTIVELAIILFMIYLIRKEKNKFLGDTFMKKEIIYNKLIRDNILEIISNNNQKSSYHIATDEEYKNKLLEKLQEEVCEFTTDKNEEELADIFEVIEHIITAFNFNKEKILEIREKKAEKNGKFSKKIILEKVFNMEK</sequence>
<evidence type="ECO:0000313" key="3">
    <source>
        <dbReference type="EMBL" id="EEO40038.1"/>
    </source>
</evidence>
<comment type="caution">
    <text evidence="3">The sequence shown here is derived from an EMBL/GenBank/DDBJ whole genome shotgun (WGS) entry which is preliminary data.</text>
</comment>
<name>A0A0M1VTX3_FUSVC</name>
<dbReference type="SUPFAM" id="SSF101386">
    <property type="entry name" value="all-alpha NTP pyrophosphatases"/>
    <property type="match status" value="1"/>
</dbReference>
<organism evidence="3 4">
    <name type="scientific">Fusobacterium vincentii 4_1_13</name>
    <dbReference type="NCBI Taxonomy" id="469606"/>
    <lineage>
        <taxon>Bacteria</taxon>
        <taxon>Fusobacteriati</taxon>
        <taxon>Fusobacteriota</taxon>
        <taxon>Fusobacteriia</taxon>
        <taxon>Fusobacteriales</taxon>
        <taxon>Fusobacteriaceae</taxon>
        <taxon>Fusobacterium</taxon>
    </lineage>
</organism>
<accession>A0A0M1VTX3</accession>
<feature type="transmembrane region" description="Helical" evidence="1">
    <location>
        <begin position="69"/>
        <end position="87"/>
    </location>
</feature>
<dbReference type="GO" id="GO:0080120">
    <property type="term" value="P:CAAX-box protein maturation"/>
    <property type="evidence" value="ECO:0007669"/>
    <property type="project" value="UniProtKB-ARBA"/>
</dbReference>
<dbReference type="AlphaFoldDB" id="A0A0M1VTX3"/>
<dbReference type="Pfam" id="PF02517">
    <property type="entry name" value="Rce1-like"/>
    <property type="match status" value="1"/>
</dbReference>
<dbReference type="PANTHER" id="PTHR39430:SF1">
    <property type="entry name" value="PROTEASE"/>
    <property type="match status" value="1"/>
</dbReference>
<feature type="transmembrane region" description="Helical" evidence="1">
    <location>
        <begin position="268"/>
        <end position="291"/>
    </location>
</feature>
<protein>
    <recommendedName>
        <fullName evidence="2">CAAX prenyl protease 2/Lysostaphin resistance protein A-like domain-containing protein</fullName>
    </recommendedName>
</protein>
<feature type="transmembrane region" description="Helical" evidence="1">
    <location>
        <begin position="108"/>
        <end position="133"/>
    </location>
</feature>
<dbReference type="HOGENOM" id="CLU_051806_1_0_0"/>
<gene>
    <name evidence="3" type="ORF">FSCG_00751</name>
</gene>
<feature type="transmembrane region" description="Helical" evidence="1">
    <location>
        <begin position="229"/>
        <end position="248"/>
    </location>
</feature>
<dbReference type="CDD" id="cd11532">
    <property type="entry name" value="NTP-PPase_COG4997"/>
    <property type="match status" value="1"/>
</dbReference>
<reference evidence="3 4" key="1">
    <citation type="submission" date="2011-10" db="EMBL/GenBank/DDBJ databases">
        <title>The Genome Sequence of Fusobacterium sp. 4_1_13.</title>
        <authorList>
            <consortium name="The Broad Institute Genome Sequencing Platform"/>
            <person name="Earl A."/>
            <person name="Ward D."/>
            <person name="Feldgarden M."/>
            <person name="Gevers D."/>
            <person name="Strauss J."/>
            <person name="Ambrose C."/>
            <person name="Allen-Vercoe E."/>
            <person name="Young S.K."/>
            <person name="Zeng Q."/>
            <person name="Gargeya S."/>
            <person name="Fitzgerald M."/>
            <person name="Haas B."/>
            <person name="Abouelleil A."/>
            <person name="Alvarado L."/>
            <person name="Arachchi H.M."/>
            <person name="Berlin A."/>
            <person name="Brown A."/>
            <person name="Chapman S.B."/>
            <person name="Chen Z."/>
            <person name="Dunbar C."/>
            <person name="Freedman E."/>
            <person name="Gearin G."/>
            <person name="Goldberg J."/>
            <person name="Griggs A."/>
            <person name="Gujja S."/>
            <person name="Heiman D."/>
            <person name="Howarth C."/>
            <person name="Larson L."/>
            <person name="Lui A."/>
            <person name="MacDonald P.J."/>
            <person name="Montmayeur A."/>
            <person name="Murphy C."/>
            <person name="Neiman D."/>
            <person name="Pearson M."/>
            <person name="Priest M."/>
            <person name="Roberts A."/>
            <person name="Saif S."/>
            <person name="Shea T."/>
            <person name="Shenoy N."/>
            <person name="Sisk P."/>
            <person name="Stolte C."/>
            <person name="Sykes S."/>
            <person name="Wortman J."/>
            <person name="Nusbaum C."/>
            <person name="Birren B."/>
        </authorList>
    </citation>
    <scope>NUCLEOTIDE SEQUENCE [LARGE SCALE GENOMIC DNA]</scope>
    <source>
        <strain evidence="3 4">4_1_13</strain>
    </source>
</reference>
<keyword evidence="1" id="KW-0472">Membrane</keyword>
<feature type="transmembrane region" description="Helical" evidence="1">
    <location>
        <begin position="172"/>
        <end position="190"/>
    </location>
</feature>
<evidence type="ECO:0000256" key="1">
    <source>
        <dbReference type="SAM" id="Phobius"/>
    </source>
</evidence>
<evidence type="ECO:0000259" key="2">
    <source>
        <dbReference type="Pfam" id="PF02517"/>
    </source>
</evidence>
<keyword evidence="1" id="KW-1133">Transmembrane helix</keyword>
<dbReference type="InterPro" id="IPR003675">
    <property type="entry name" value="Rce1/LyrA-like_dom"/>
</dbReference>
<dbReference type="eggNOG" id="COG1266">
    <property type="taxonomic scope" value="Bacteria"/>
</dbReference>
<dbReference type="GO" id="GO:0004175">
    <property type="term" value="F:endopeptidase activity"/>
    <property type="evidence" value="ECO:0007669"/>
    <property type="project" value="UniProtKB-ARBA"/>
</dbReference>
<feature type="transmembrane region" description="Helical" evidence="1">
    <location>
        <begin position="196"/>
        <end position="217"/>
    </location>
</feature>
<keyword evidence="1" id="KW-0812">Transmembrane</keyword>
<proteinExistence type="predicted"/>
<dbReference type="eggNOG" id="COG4997">
    <property type="taxonomic scope" value="Bacteria"/>
</dbReference>
<dbReference type="InterPro" id="IPR038735">
    <property type="entry name" value="MSMEG_1276-like_NTP-PPase_dom"/>
</dbReference>
<feature type="transmembrane region" description="Helical" evidence="1">
    <location>
        <begin position="139"/>
        <end position="160"/>
    </location>
</feature>
<dbReference type="EMBL" id="ACDE02000019">
    <property type="protein sequence ID" value="EEO40038.1"/>
    <property type="molecule type" value="Genomic_DNA"/>
</dbReference>
<feature type="transmembrane region" description="Helical" evidence="1">
    <location>
        <begin position="16"/>
        <end position="35"/>
    </location>
</feature>